<evidence type="ECO:0000256" key="6">
    <source>
        <dbReference type="SAM" id="MobiDB-lite"/>
    </source>
</evidence>
<dbReference type="FunFam" id="3.40.50.80:FF:000027">
    <property type="entry name" value="FAD binding domain protein"/>
    <property type="match status" value="1"/>
</dbReference>
<dbReference type="SUPFAM" id="SSF52343">
    <property type="entry name" value="Ferredoxin reductase-like, C-terminal NADP-linked domain"/>
    <property type="match status" value="1"/>
</dbReference>
<reference evidence="8 9" key="1">
    <citation type="journal article" date="2020" name="bioRxiv">
        <title>Whole genome comparisons of ergot fungi reveals the divergence and evolution of species within the genus Claviceps are the result of varying mechanisms driving genome evolution and host range expansion.</title>
        <authorList>
            <person name="Wyka S.A."/>
            <person name="Mondo S.J."/>
            <person name="Liu M."/>
            <person name="Dettman J."/>
            <person name="Nalam V."/>
            <person name="Broders K.D."/>
        </authorList>
    </citation>
    <scope>NUCLEOTIDE SEQUENCE [LARGE SCALE GENOMIC DNA]</scope>
    <source>
        <strain evidence="8 9">Clav52</strain>
    </source>
</reference>
<name>A0A9P7TX82_9HYPO</name>
<dbReference type="InterPro" id="IPR001433">
    <property type="entry name" value="OxRdtase_FAD/NAD-bd"/>
</dbReference>
<protein>
    <recommendedName>
        <fullName evidence="7">FAD-binding FR-type domain-containing protein</fullName>
    </recommendedName>
</protein>
<proteinExistence type="inferred from homology"/>
<comment type="similarity">
    <text evidence="2">Belongs to the flavoprotein pyridine nucleotide cytochrome reductase family.</text>
</comment>
<comment type="cofactor">
    <cofactor evidence="1">
        <name>FAD</name>
        <dbReference type="ChEBI" id="CHEBI:57692"/>
    </cofactor>
</comment>
<gene>
    <name evidence="8" type="ORF">E4U09_004577</name>
</gene>
<dbReference type="GO" id="GO:0050660">
    <property type="term" value="F:flavin adenine dinucleotide binding"/>
    <property type="evidence" value="ECO:0007669"/>
    <property type="project" value="TreeGrafter"/>
</dbReference>
<evidence type="ECO:0000256" key="5">
    <source>
        <dbReference type="ARBA" id="ARBA00023002"/>
    </source>
</evidence>
<keyword evidence="4" id="KW-0274">FAD</keyword>
<evidence type="ECO:0000256" key="2">
    <source>
        <dbReference type="ARBA" id="ARBA00006105"/>
    </source>
</evidence>
<dbReference type="InterPro" id="IPR039261">
    <property type="entry name" value="FNR_nucleotide-bd"/>
</dbReference>
<dbReference type="GO" id="GO:0005829">
    <property type="term" value="C:cytosol"/>
    <property type="evidence" value="ECO:0007669"/>
    <property type="project" value="TreeGrafter"/>
</dbReference>
<dbReference type="GO" id="GO:0030586">
    <property type="term" value="F:[methionine synthase] reductase (NADPH) activity"/>
    <property type="evidence" value="ECO:0007669"/>
    <property type="project" value="TreeGrafter"/>
</dbReference>
<evidence type="ECO:0000313" key="8">
    <source>
        <dbReference type="EMBL" id="KAG6290154.1"/>
    </source>
</evidence>
<dbReference type="PANTHER" id="PTHR19384:SF84">
    <property type="entry name" value="METHIONINE SYNTHASE REDUCTASE"/>
    <property type="match status" value="1"/>
</dbReference>
<dbReference type="PANTHER" id="PTHR19384">
    <property type="entry name" value="NITRIC OXIDE SYNTHASE-RELATED"/>
    <property type="match status" value="1"/>
</dbReference>
<feature type="region of interest" description="Disordered" evidence="6">
    <location>
        <begin position="1"/>
        <end position="56"/>
    </location>
</feature>
<dbReference type="EMBL" id="SRRH01000370">
    <property type="protein sequence ID" value="KAG6290154.1"/>
    <property type="molecule type" value="Genomic_DNA"/>
</dbReference>
<evidence type="ECO:0000259" key="7">
    <source>
        <dbReference type="PROSITE" id="PS51384"/>
    </source>
</evidence>
<organism evidence="8 9">
    <name type="scientific">Claviceps aff. purpurea</name>
    <dbReference type="NCBI Taxonomy" id="1967640"/>
    <lineage>
        <taxon>Eukaryota</taxon>
        <taxon>Fungi</taxon>
        <taxon>Dikarya</taxon>
        <taxon>Ascomycota</taxon>
        <taxon>Pezizomycotina</taxon>
        <taxon>Sordariomycetes</taxon>
        <taxon>Hypocreomycetidae</taxon>
        <taxon>Hypocreales</taxon>
        <taxon>Clavicipitaceae</taxon>
        <taxon>Claviceps</taxon>
    </lineage>
</organism>
<dbReference type="AlphaFoldDB" id="A0A9P7TX82"/>
<dbReference type="InterPro" id="IPR001709">
    <property type="entry name" value="Flavoprot_Pyr_Nucl_cyt_Rdtase"/>
</dbReference>
<dbReference type="Pfam" id="PF00667">
    <property type="entry name" value="FAD_binding_1"/>
    <property type="match status" value="1"/>
</dbReference>
<evidence type="ECO:0000256" key="4">
    <source>
        <dbReference type="ARBA" id="ARBA00022827"/>
    </source>
</evidence>
<dbReference type="GO" id="GO:0009086">
    <property type="term" value="P:methionine biosynthetic process"/>
    <property type="evidence" value="ECO:0007669"/>
    <property type="project" value="TreeGrafter"/>
</dbReference>
<keyword evidence="3" id="KW-0285">Flavoprotein</keyword>
<dbReference type="GO" id="GO:0010181">
    <property type="term" value="F:FMN binding"/>
    <property type="evidence" value="ECO:0007669"/>
    <property type="project" value="TreeGrafter"/>
</dbReference>
<evidence type="ECO:0000313" key="9">
    <source>
        <dbReference type="Proteomes" id="UP000707071"/>
    </source>
</evidence>
<dbReference type="GO" id="GO:0050667">
    <property type="term" value="P:homocysteine metabolic process"/>
    <property type="evidence" value="ECO:0007669"/>
    <property type="project" value="TreeGrafter"/>
</dbReference>
<comment type="caution">
    <text evidence="8">The sequence shown here is derived from an EMBL/GenBank/DDBJ whole genome shotgun (WGS) entry which is preliminary data.</text>
</comment>
<dbReference type="Gene3D" id="1.20.990.10">
    <property type="entry name" value="NADPH-cytochrome p450 Reductase, Chain A, domain 3"/>
    <property type="match status" value="1"/>
</dbReference>
<sequence>MSPNSVHAQGLAASTSDCIPSEPKAPSDAPSLTYSEESDDQDESTTRTQSRPRRASTRLIAQNARDIQRITGETTAEFVGRCCGGGCCLMGSRRVGVEYETVPLPDNDAFRSFGLKIGDIPISLTNIAGMPEKTISLNIPPSILQGSSPSDSGIFLDSDRDSVIDGGTASTSDALDRRAAPVNTAINPPKFVQPHPPYHVYPAKIHAARELTKDGAEKRTYHFDLDITEYPEEDGTDFKVGGAIGVMAPNCEDTVEDVLDALMVPRFLRDKPVLLTTTKGRYPTVWGDDMPRELVTTRRELLTWCTDLQSYPPTKPLLRVLAEYADEENEKKLLMFLCSAEGQGVFCNFRTGPHITISQLLHAFPSSHPPMDELLSCLQPLMPRFYSLSNDPHASFQIRDQKQHRLIEIAVTVHETTDWQKGLRTGVGSGFFERQARRYIQIKEMGEKNPEIYIPLFKGLMANPLAKQFNSDGPMLLIGAGVGIAPFRGFVQRRLKQANCANKVWVLQGVRDSLVDEIYSGEWGVHEDEVKRVVQSRRGEGRYVQEEVLNQADLVWYIANSVDGRIFVCGSSKGMGEGVEDALVKVAMRKGNLEREEAKNFWQLKKEAGQYIAETW</sequence>
<feature type="compositionally biased region" description="Polar residues" evidence="6">
    <location>
        <begin position="1"/>
        <end position="18"/>
    </location>
</feature>
<keyword evidence="5" id="KW-0560">Oxidoreductase</keyword>
<keyword evidence="9" id="KW-1185">Reference proteome</keyword>
<dbReference type="SUPFAM" id="SSF63380">
    <property type="entry name" value="Riboflavin synthase domain-like"/>
    <property type="match status" value="1"/>
</dbReference>
<dbReference type="InterPro" id="IPR003097">
    <property type="entry name" value="CysJ-like_FAD-binding"/>
</dbReference>
<accession>A0A9P7TX82</accession>
<dbReference type="InterPro" id="IPR023173">
    <property type="entry name" value="NADPH_Cyt_P450_Rdtase_alpha"/>
</dbReference>
<evidence type="ECO:0000256" key="1">
    <source>
        <dbReference type="ARBA" id="ARBA00001974"/>
    </source>
</evidence>
<dbReference type="Pfam" id="PF00175">
    <property type="entry name" value="NAD_binding_1"/>
    <property type="match status" value="1"/>
</dbReference>
<dbReference type="PROSITE" id="PS51384">
    <property type="entry name" value="FAD_FR"/>
    <property type="match status" value="1"/>
</dbReference>
<evidence type="ECO:0000256" key="3">
    <source>
        <dbReference type="ARBA" id="ARBA00022630"/>
    </source>
</evidence>
<feature type="domain" description="FAD-binding FR-type" evidence="7">
    <location>
        <begin position="198"/>
        <end position="467"/>
    </location>
</feature>
<dbReference type="InterPro" id="IPR017938">
    <property type="entry name" value="Riboflavin_synthase-like_b-brl"/>
</dbReference>
<dbReference type="Gene3D" id="2.40.30.10">
    <property type="entry name" value="Translation factors"/>
    <property type="match status" value="1"/>
</dbReference>
<dbReference type="Proteomes" id="UP000707071">
    <property type="component" value="Unassembled WGS sequence"/>
</dbReference>
<dbReference type="PRINTS" id="PR00371">
    <property type="entry name" value="FPNCR"/>
</dbReference>
<dbReference type="Gene3D" id="3.40.50.80">
    <property type="entry name" value="Nucleotide-binding domain of ferredoxin-NADP reductase (FNR) module"/>
    <property type="match status" value="1"/>
</dbReference>
<dbReference type="InterPro" id="IPR017927">
    <property type="entry name" value="FAD-bd_FR_type"/>
</dbReference>
<dbReference type="FunFam" id="1.20.990.10:FF:000007">
    <property type="entry name" value="Methionine synthase reductase"/>
    <property type="match status" value="1"/>
</dbReference>